<evidence type="ECO:0000313" key="1">
    <source>
        <dbReference type="EMBL" id="QTR50967.1"/>
    </source>
</evidence>
<sequence length="369" mass="39938">MSLLLLAGGCSNTTLSTKTLNEETPVVAVSNMTPLLQCVANNVIDAYNNKGAYHGQNNPAGVKKMLVVIEEDQFGDGTVRREAANDGQLADNNQAQIKAIINRLLPSHIVALPSREIPLLRRNSLKSSAITAFGTLDPAHYLALSQQYNADNIVYLSGSFNRLDNETPQVDAGQGTHIKEDGDLGVAFSTGKAKQESIVGLSTSIGHVGTNTELSSTLIEARMQKTSGEIKFSMVPGDTNIALSKKIILAEGVHGTQQMLLEAAALWFIGLAYADEANLNSCMGTNSDPTHVIKQQNDWSTLKEKEKITRIQQLLERADQLAAGDYQSGVLDAPTKKAIRAYEATHGLFYTPHLQSNLDRLYLHLTAQP</sequence>
<dbReference type="RefSeq" id="WP_210228966.1">
    <property type="nucleotide sequence ID" value="NZ_CP072800.1"/>
</dbReference>
<gene>
    <name evidence="1" type="ORF">J8380_05225</name>
</gene>
<protein>
    <recommendedName>
        <fullName evidence="3">Peptidoglycan-binding protein</fullName>
    </recommendedName>
</protein>
<organism evidence="1 2">
    <name type="scientific">Candidatus Thiothrix anitrata</name>
    <dbReference type="NCBI Taxonomy" id="2823902"/>
    <lineage>
        <taxon>Bacteria</taxon>
        <taxon>Pseudomonadati</taxon>
        <taxon>Pseudomonadota</taxon>
        <taxon>Gammaproteobacteria</taxon>
        <taxon>Thiotrichales</taxon>
        <taxon>Thiotrichaceae</taxon>
        <taxon>Thiothrix</taxon>
    </lineage>
</organism>
<name>A0ABX7X6G4_9GAMM</name>
<keyword evidence="2" id="KW-1185">Reference proteome</keyword>
<dbReference type="EMBL" id="CP072800">
    <property type="protein sequence ID" value="QTR50967.1"/>
    <property type="molecule type" value="Genomic_DNA"/>
</dbReference>
<evidence type="ECO:0000313" key="2">
    <source>
        <dbReference type="Proteomes" id="UP000672027"/>
    </source>
</evidence>
<dbReference type="Proteomes" id="UP000672027">
    <property type="component" value="Chromosome"/>
</dbReference>
<evidence type="ECO:0008006" key="3">
    <source>
        <dbReference type="Google" id="ProtNLM"/>
    </source>
</evidence>
<proteinExistence type="predicted"/>
<accession>A0ABX7X6G4</accession>
<reference evidence="1 2" key="1">
    <citation type="submission" date="2021-04" db="EMBL/GenBank/DDBJ databases">
        <title>Genomics, taxonomy and metabolism of representatives of sulfur bacteria of the genus Thiothrix: Thiothrix fructosivorans QT, Thiothrix unzii A1T and three new species, Thiothrix subterranea sp. nov., Thiothrix litoralis sp. nov. and 'Candidatus Thiothrix anitrata' sp. nov.</title>
        <authorList>
            <person name="Ravin N.V."/>
            <person name="Smolyakov D."/>
            <person name="Rudenko T.S."/>
            <person name="Mardanov A.V."/>
            <person name="Beletsky A.V."/>
            <person name="Markov N.D."/>
            <person name="Fomenkov A.I."/>
            <person name="Roberts R.J."/>
            <person name="Karnachuk O.V."/>
            <person name="Novikov A."/>
            <person name="Grabovich M.Y."/>
        </authorList>
    </citation>
    <scope>NUCLEOTIDE SEQUENCE [LARGE SCALE GENOMIC DNA]</scope>
    <source>
        <strain evidence="1 2">A52</strain>
    </source>
</reference>